<evidence type="ECO:0000313" key="4">
    <source>
        <dbReference type="EMBL" id="OQR98420.1"/>
    </source>
</evidence>
<evidence type="ECO:0008006" key="6">
    <source>
        <dbReference type="Google" id="ProtNLM"/>
    </source>
</evidence>
<evidence type="ECO:0000256" key="2">
    <source>
        <dbReference type="SAM" id="Phobius"/>
    </source>
</evidence>
<keyword evidence="2" id="KW-0812">Transmembrane</keyword>
<reference evidence="4 5" key="1">
    <citation type="journal article" date="2014" name="Genome Biol. Evol.">
        <title>The secreted proteins of Achlya hypogyna and Thraustotheca clavata identify the ancestral oomycete secretome and reveal gene acquisitions by horizontal gene transfer.</title>
        <authorList>
            <person name="Misner I."/>
            <person name="Blouin N."/>
            <person name="Leonard G."/>
            <person name="Richards T.A."/>
            <person name="Lane C.E."/>
        </authorList>
    </citation>
    <scope>NUCLEOTIDE SEQUENCE [LARGE SCALE GENOMIC DNA]</scope>
    <source>
        <strain evidence="4 5">ATCC 48635</strain>
    </source>
</reference>
<feature type="region of interest" description="Disordered" evidence="1">
    <location>
        <begin position="347"/>
        <end position="444"/>
    </location>
</feature>
<dbReference type="EMBL" id="JNBR01000084">
    <property type="protein sequence ID" value="OQR98420.1"/>
    <property type="molecule type" value="Genomic_DNA"/>
</dbReference>
<feature type="signal peptide" evidence="3">
    <location>
        <begin position="1"/>
        <end position="24"/>
    </location>
</feature>
<name>A0A1V9ZKV0_ACHHY</name>
<feature type="region of interest" description="Disordered" evidence="1">
    <location>
        <begin position="106"/>
        <end position="130"/>
    </location>
</feature>
<feature type="region of interest" description="Disordered" evidence="1">
    <location>
        <begin position="64"/>
        <end position="91"/>
    </location>
</feature>
<feature type="compositionally biased region" description="Low complexity" evidence="1">
    <location>
        <begin position="255"/>
        <end position="276"/>
    </location>
</feature>
<organism evidence="4 5">
    <name type="scientific">Achlya hypogyna</name>
    <name type="common">Oomycete</name>
    <name type="synonym">Protoachlya hypogyna</name>
    <dbReference type="NCBI Taxonomy" id="1202772"/>
    <lineage>
        <taxon>Eukaryota</taxon>
        <taxon>Sar</taxon>
        <taxon>Stramenopiles</taxon>
        <taxon>Oomycota</taxon>
        <taxon>Saprolegniomycetes</taxon>
        <taxon>Saprolegniales</taxon>
        <taxon>Achlyaceae</taxon>
        <taxon>Achlya</taxon>
    </lineage>
</organism>
<feature type="transmembrane region" description="Helical" evidence="2">
    <location>
        <begin position="322"/>
        <end position="341"/>
    </location>
</feature>
<comment type="caution">
    <text evidence="4">The sequence shown here is derived from an EMBL/GenBank/DDBJ whole genome shotgun (WGS) entry which is preliminary data.</text>
</comment>
<dbReference type="AlphaFoldDB" id="A0A1V9ZKV0"/>
<dbReference type="OrthoDB" id="79893at2759"/>
<protein>
    <recommendedName>
        <fullName evidence="6">Secreted protein</fullName>
    </recommendedName>
</protein>
<feature type="compositionally biased region" description="Basic and acidic residues" evidence="1">
    <location>
        <begin position="112"/>
        <end position="121"/>
    </location>
</feature>
<proteinExistence type="predicted"/>
<evidence type="ECO:0000256" key="3">
    <source>
        <dbReference type="SAM" id="SignalP"/>
    </source>
</evidence>
<feature type="chain" id="PRO_5012303189" description="Secreted protein" evidence="3">
    <location>
        <begin position="25"/>
        <end position="527"/>
    </location>
</feature>
<feature type="compositionally biased region" description="Low complexity" evidence="1">
    <location>
        <begin position="142"/>
        <end position="160"/>
    </location>
</feature>
<keyword evidence="2" id="KW-1133">Transmembrane helix</keyword>
<feature type="compositionally biased region" description="Polar residues" evidence="1">
    <location>
        <begin position="351"/>
        <end position="361"/>
    </location>
</feature>
<keyword evidence="5" id="KW-1185">Reference proteome</keyword>
<dbReference type="Proteomes" id="UP000243579">
    <property type="component" value="Unassembled WGS sequence"/>
</dbReference>
<sequence>MENRRRSLAALALAMCALSVGVHGLGSQSGSHAGVPTQATQHIIETLTIPPILVDAPDDVEAARASDVLSTTSSGGPAGMGDEPPAPEIVPLTTTEPMADVVVAKSTPASTEKVESPHKPQTDSTTLAPHNGTDLAEVALNASTSSSTASGTPASSAKPASVEKNATPRKPQTDSTTLAPHNGTDLAEVASNASTSSSAVSGNNSPIAPPVVMNATSPETNPPVDSPLVPAQATTILPLTTAPPPKTTTAPPPTTTQAPTTATTPAVTTARPALRTSAPTTSVGSDSLDGEASPATTTPPPQEVFNGDARPSGRAPRAKPTLMYATIGFFGFGVLCVFFILRRRRAPGASAHTSRPQSTSGAYAKLNNPHDPYDDVDDMDWDEESWDDAAPATPRKRLSPDAHNPFSRGRVAASAPPATPRAAPPAIPPPAIPPPAPPVRPSASALSQPINPFAVNHDVFSEFGMVPQVAKATATPPASVKSVAAPVAQPAAKPATPVEVPASSNLFAMEMDDHADASGWDDDEWAN</sequence>
<gene>
    <name evidence="4" type="ORF">ACHHYP_20374</name>
</gene>
<feature type="compositionally biased region" description="Low complexity" evidence="1">
    <location>
        <begin position="190"/>
        <end position="205"/>
    </location>
</feature>
<feature type="compositionally biased region" description="Pro residues" evidence="1">
    <location>
        <begin position="417"/>
        <end position="440"/>
    </location>
</feature>
<dbReference type="STRING" id="1202772.A0A1V9ZKV0"/>
<evidence type="ECO:0000313" key="5">
    <source>
        <dbReference type="Proteomes" id="UP000243579"/>
    </source>
</evidence>
<evidence type="ECO:0000256" key="1">
    <source>
        <dbReference type="SAM" id="MobiDB-lite"/>
    </source>
</evidence>
<feature type="compositionally biased region" description="Low complexity" evidence="1">
    <location>
        <begin position="230"/>
        <end position="240"/>
    </location>
</feature>
<feature type="compositionally biased region" description="Acidic residues" evidence="1">
    <location>
        <begin position="374"/>
        <end position="387"/>
    </location>
</feature>
<feature type="region of interest" description="Disordered" evidence="1">
    <location>
        <begin position="142"/>
        <end position="316"/>
    </location>
</feature>
<accession>A0A1V9ZKV0</accession>
<keyword evidence="2" id="KW-0472">Membrane</keyword>
<keyword evidence="3" id="KW-0732">Signal</keyword>
<feature type="compositionally biased region" description="Pro residues" evidence="1">
    <location>
        <begin position="241"/>
        <end position="254"/>
    </location>
</feature>